<dbReference type="Pfam" id="PF00196">
    <property type="entry name" value="GerE"/>
    <property type="match status" value="1"/>
</dbReference>
<dbReference type="InterPro" id="IPR000792">
    <property type="entry name" value="Tscrpt_reg_LuxR_C"/>
</dbReference>
<evidence type="ECO:0000313" key="5">
    <source>
        <dbReference type="EMBL" id="MPL58343.1"/>
    </source>
</evidence>
<dbReference type="AlphaFoldDB" id="A0A644SUQ9"/>
<dbReference type="SUPFAM" id="SSF48452">
    <property type="entry name" value="TPR-like"/>
    <property type="match status" value="1"/>
</dbReference>
<evidence type="ECO:0000259" key="4">
    <source>
        <dbReference type="PROSITE" id="PS50043"/>
    </source>
</evidence>
<evidence type="ECO:0000256" key="2">
    <source>
        <dbReference type="ARBA" id="ARBA00023125"/>
    </source>
</evidence>
<dbReference type="InterPro" id="IPR027417">
    <property type="entry name" value="P-loop_NTPase"/>
</dbReference>
<dbReference type="InterPro" id="IPR059106">
    <property type="entry name" value="WHD_MalT"/>
</dbReference>
<keyword evidence="3" id="KW-0804">Transcription</keyword>
<dbReference type="InterPro" id="IPR016032">
    <property type="entry name" value="Sig_transdc_resp-reg_C-effctor"/>
</dbReference>
<evidence type="ECO:0000256" key="1">
    <source>
        <dbReference type="ARBA" id="ARBA00023015"/>
    </source>
</evidence>
<dbReference type="GO" id="GO:0006355">
    <property type="term" value="P:regulation of DNA-templated transcription"/>
    <property type="evidence" value="ECO:0007669"/>
    <property type="project" value="InterPro"/>
</dbReference>
<proteinExistence type="predicted"/>
<dbReference type="InterPro" id="IPR036388">
    <property type="entry name" value="WH-like_DNA-bd_sf"/>
</dbReference>
<dbReference type="SMART" id="SM00421">
    <property type="entry name" value="HTH_LUXR"/>
    <property type="match status" value="1"/>
</dbReference>
<dbReference type="PANTHER" id="PTHR44688">
    <property type="entry name" value="DNA-BINDING TRANSCRIPTIONAL ACTIVATOR DEVR_DOSR"/>
    <property type="match status" value="1"/>
</dbReference>
<name>A0A644SUQ9_9ZZZZ</name>
<sequence length="826" mass="94791">MSRYNPAALYLRKPIHQAMSKIWDYPLMIIEAPMGYGKTTAVREYLKDGKAIVLWETVVDDSVSGFWNGFSRLFEKIDPHCAASLREQGVPNNSIFREEALELITKVVFPDRTVVVIDDYHLLSCDKVDKFIELLVKSVHPNLHIVILSRAHVGENVTELALKGCCYVIDKNYFEFTKDEIIEYYKLCGIRLKQQEATALYAYTEGWVSALYLCMLSFMQEGQVECQATLHELIEKAVYRNCPSEVKEFLLRICIFDIFSAKQAKAVWQKDNADVLLSQLIVKNAFIKYDQASKTYQIHNVFTSYLRELLDKQGPKEQRAVFAAAGEWYISVRDYMNAMDSFYKAADFDKLLTVFELDRGESVNNNHREVLIRYFTECPVEYKRQHPIAGLIYVRKLSLFNEKELFAAQYKEIVEDIGSIQDEETKSRLMGELEFFNIFTKFNDISAMAEQAIKANQLLKGPSQLFDNNSSWNFGAPSILYLFYRQSGELKKEVCQIIEAMPYYCQITAGHGAGGEYVMQAEWYYYCGDFDNAEINSHKAIYIARYHQQVGIKICAMFLQIRLALVRGNLASALDIMQEIRAEVKQRGKHMYVDMADLCEGVIHSCLKQENKFSAWILQGHFQESRLHYPCYAFFNIIYGKGLLLRGEYLKLIGIAPQFINIASVFPNLLGHVYTYIYVAVAHYRLKHDQEAQLSLKQAIDIAAPDQLIMPFVENGEYISSILIALEKDGQYAEFIGSVRKLYTVFSKRVEDMRANMEQSSGISNLTARERQIAELVAQGLSNYSVAEKLNIAEVTVKKALQNIYGKLGINSRTVLAKIMIEQMME</sequence>
<protein>
    <submittedName>
        <fullName evidence="5">HTH-type transcriptional regulator MalT</fullName>
    </submittedName>
</protein>
<keyword evidence="2" id="KW-0238">DNA-binding</keyword>
<dbReference type="Gene3D" id="1.25.40.10">
    <property type="entry name" value="Tetratricopeptide repeat domain"/>
    <property type="match status" value="1"/>
</dbReference>
<dbReference type="PROSITE" id="PS50043">
    <property type="entry name" value="HTH_LUXR_2"/>
    <property type="match status" value="1"/>
</dbReference>
<gene>
    <name evidence="5" type="primary">malT_1</name>
    <name evidence="5" type="ORF">SDC9_03875</name>
</gene>
<accession>A0A644SUQ9</accession>
<comment type="caution">
    <text evidence="5">The sequence shown here is derived from an EMBL/GenBank/DDBJ whole genome shotgun (WGS) entry which is preliminary data.</text>
</comment>
<dbReference type="GO" id="GO:0003677">
    <property type="term" value="F:DNA binding"/>
    <property type="evidence" value="ECO:0007669"/>
    <property type="project" value="UniProtKB-KW"/>
</dbReference>
<dbReference type="EMBL" id="VSSQ01000007">
    <property type="protein sequence ID" value="MPL58343.1"/>
    <property type="molecule type" value="Genomic_DNA"/>
</dbReference>
<dbReference type="PRINTS" id="PR00038">
    <property type="entry name" value="HTHLUXR"/>
</dbReference>
<dbReference type="SUPFAM" id="SSF46894">
    <property type="entry name" value="C-terminal effector domain of the bipartite response regulators"/>
    <property type="match status" value="1"/>
</dbReference>
<dbReference type="InterPro" id="IPR011990">
    <property type="entry name" value="TPR-like_helical_dom_sf"/>
</dbReference>
<feature type="domain" description="HTH luxR-type" evidence="4">
    <location>
        <begin position="759"/>
        <end position="824"/>
    </location>
</feature>
<dbReference type="PROSITE" id="PS00622">
    <property type="entry name" value="HTH_LUXR_1"/>
    <property type="match status" value="1"/>
</dbReference>
<dbReference type="Pfam" id="PF25873">
    <property type="entry name" value="WHD_MalT"/>
    <property type="match status" value="1"/>
</dbReference>
<keyword evidence="1" id="KW-0805">Transcription regulation</keyword>
<organism evidence="5">
    <name type="scientific">bioreactor metagenome</name>
    <dbReference type="NCBI Taxonomy" id="1076179"/>
    <lineage>
        <taxon>unclassified sequences</taxon>
        <taxon>metagenomes</taxon>
        <taxon>ecological metagenomes</taxon>
    </lineage>
</organism>
<dbReference type="SUPFAM" id="SSF52540">
    <property type="entry name" value="P-loop containing nucleoside triphosphate hydrolases"/>
    <property type="match status" value="1"/>
</dbReference>
<reference evidence="5" key="1">
    <citation type="submission" date="2019-08" db="EMBL/GenBank/DDBJ databases">
        <authorList>
            <person name="Kucharzyk K."/>
            <person name="Murdoch R.W."/>
            <person name="Higgins S."/>
            <person name="Loffler F."/>
        </authorList>
    </citation>
    <scope>NUCLEOTIDE SEQUENCE</scope>
</reference>
<dbReference type="Gene3D" id="1.10.10.10">
    <property type="entry name" value="Winged helix-like DNA-binding domain superfamily/Winged helix DNA-binding domain"/>
    <property type="match status" value="1"/>
</dbReference>
<dbReference type="PANTHER" id="PTHR44688:SF16">
    <property type="entry name" value="DNA-BINDING TRANSCRIPTIONAL ACTIVATOR DEVR_DOSR"/>
    <property type="match status" value="1"/>
</dbReference>
<evidence type="ECO:0000256" key="3">
    <source>
        <dbReference type="ARBA" id="ARBA00023163"/>
    </source>
</evidence>
<dbReference type="CDD" id="cd06170">
    <property type="entry name" value="LuxR_C_like"/>
    <property type="match status" value="1"/>
</dbReference>